<dbReference type="Proteomes" id="UP000479526">
    <property type="component" value="Unassembled WGS sequence"/>
</dbReference>
<dbReference type="Gene3D" id="3.40.50.2020">
    <property type="match status" value="1"/>
</dbReference>
<protein>
    <submittedName>
        <fullName evidence="1">Uncharacterized protein</fullName>
    </submittedName>
</protein>
<reference evidence="1 2" key="1">
    <citation type="submission" date="2020-01" db="EMBL/GenBank/DDBJ databases">
        <title>Herbidospora sp. NEAU-GS84 nov., a novel actinomycete isolated from soil.</title>
        <authorList>
            <person name="Han L."/>
        </authorList>
    </citation>
    <scope>NUCLEOTIDE SEQUENCE [LARGE SCALE GENOMIC DNA]</scope>
    <source>
        <strain evidence="1 2">NEAU-GS84</strain>
    </source>
</reference>
<dbReference type="InterPro" id="IPR029057">
    <property type="entry name" value="PRTase-like"/>
</dbReference>
<accession>A0A7C9JD63</accession>
<evidence type="ECO:0000313" key="1">
    <source>
        <dbReference type="EMBL" id="NAS22063.1"/>
    </source>
</evidence>
<comment type="caution">
    <text evidence="1">The sequence shown here is derived from an EMBL/GenBank/DDBJ whole genome shotgun (WGS) entry which is preliminary data.</text>
</comment>
<sequence length="209" mass="22998">MNKVTYPTDKVVPITLCRTHDDPVYELLRDYKNHPASRQKAIARQTAILGAIIDRFYQAHATCLREMSGSDFDVVAVIPSTRPTPVRAIHPLVGVVKMVQSFRGIRQILLERGTGRIGRSEPADDAFVTGPLAPVAGKTVLLVDDILTTGAHVQSAASTLRLKGATCVVALVIGRIIDTKFNDNKVRIWQKAEQEPFDFERCCVEGAHP</sequence>
<dbReference type="AlphaFoldDB" id="A0A7C9JD63"/>
<proteinExistence type="predicted"/>
<organism evidence="1 2">
    <name type="scientific">Herbidospora solisilvae</name>
    <dbReference type="NCBI Taxonomy" id="2696284"/>
    <lineage>
        <taxon>Bacteria</taxon>
        <taxon>Bacillati</taxon>
        <taxon>Actinomycetota</taxon>
        <taxon>Actinomycetes</taxon>
        <taxon>Streptosporangiales</taxon>
        <taxon>Streptosporangiaceae</taxon>
        <taxon>Herbidospora</taxon>
    </lineage>
</organism>
<dbReference type="RefSeq" id="WP_161479493.1">
    <property type="nucleotide sequence ID" value="NZ_WXEW01000003.1"/>
</dbReference>
<dbReference type="EMBL" id="WXEW01000003">
    <property type="protein sequence ID" value="NAS22063.1"/>
    <property type="molecule type" value="Genomic_DNA"/>
</dbReference>
<name>A0A7C9JD63_9ACTN</name>
<gene>
    <name evidence="1" type="ORF">GT755_10245</name>
</gene>
<dbReference type="InterPro" id="IPR000836">
    <property type="entry name" value="PRTase_dom"/>
</dbReference>
<dbReference type="SUPFAM" id="SSF53271">
    <property type="entry name" value="PRTase-like"/>
    <property type="match status" value="1"/>
</dbReference>
<keyword evidence="2" id="KW-1185">Reference proteome</keyword>
<dbReference type="CDD" id="cd06223">
    <property type="entry name" value="PRTases_typeI"/>
    <property type="match status" value="1"/>
</dbReference>
<evidence type="ECO:0000313" key="2">
    <source>
        <dbReference type="Proteomes" id="UP000479526"/>
    </source>
</evidence>